<name>A0A939H0V7_9BURK</name>
<evidence type="ECO:0000313" key="1">
    <source>
        <dbReference type="EMBL" id="MBO1249551.1"/>
    </source>
</evidence>
<gene>
    <name evidence="1" type="ORF">J1777_06850</name>
</gene>
<dbReference type="RefSeq" id="WP_207575068.1">
    <property type="nucleotide sequence ID" value="NZ_JAFNME010000011.1"/>
</dbReference>
<dbReference type="Proteomes" id="UP000664731">
    <property type="component" value="Unassembled WGS sequence"/>
</dbReference>
<evidence type="ECO:0000313" key="2">
    <source>
        <dbReference type="Proteomes" id="UP000664731"/>
    </source>
</evidence>
<keyword evidence="2" id="KW-1185">Reference proteome</keyword>
<comment type="caution">
    <text evidence="1">The sequence shown here is derived from an EMBL/GenBank/DDBJ whole genome shotgun (WGS) entry which is preliminary data.</text>
</comment>
<dbReference type="EMBL" id="JAFNME010000011">
    <property type="protein sequence ID" value="MBO1249551.1"/>
    <property type="molecule type" value="Genomic_DNA"/>
</dbReference>
<sequence length="60" mass="6795">MQSPEVKKLQGFLHWQVFIAKSVARLAKKSWNAFPRETLALPVKKKMIDMAQIAVNSRGA</sequence>
<proteinExistence type="predicted"/>
<organism evidence="1 2">
    <name type="scientific">Comamonas denitrificans</name>
    <dbReference type="NCBI Taxonomy" id="117506"/>
    <lineage>
        <taxon>Bacteria</taxon>
        <taxon>Pseudomonadati</taxon>
        <taxon>Pseudomonadota</taxon>
        <taxon>Betaproteobacteria</taxon>
        <taxon>Burkholderiales</taxon>
        <taxon>Comamonadaceae</taxon>
        <taxon>Comamonas</taxon>
    </lineage>
</organism>
<dbReference type="AlphaFoldDB" id="A0A939H0V7"/>
<protein>
    <submittedName>
        <fullName evidence="1">Uncharacterized protein</fullName>
    </submittedName>
</protein>
<reference evidence="1" key="1">
    <citation type="submission" date="2021-03" db="EMBL/GenBank/DDBJ databases">
        <title>Comamonas denitrificans.</title>
        <authorList>
            <person name="Finster K."/>
        </authorList>
    </citation>
    <scope>NUCLEOTIDE SEQUENCE</scope>
    <source>
        <strain evidence="1">MM2021_4</strain>
    </source>
</reference>
<accession>A0A939H0V7</accession>